<organism evidence="1">
    <name type="scientific">Alloyangia sp. H15</name>
    <dbReference type="NCBI Taxonomy" id="3029062"/>
    <lineage>
        <taxon>Bacteria</taxon>
        <taxon>Pseudomonadati</taxon>
        <taxon>Pseudomonadota</taxon>
        <taxon>Alphaproteobacteria</taxon>
        <taxon>Rhodobacterales</taxon>
        <taxon>Roseobacteraceae</taxon>
        <taxon>Alloyangia</taxon>
    </lineage>
</organism>
<protein>
    <submittedName>
        <fullName evidence="1">DUF3168 domain-containing protein</fullName>
    </submittedName>
</protein>
<evidence type="ECO:0000313" key="1">
    <source>
        <dbReference type="EMBL" id="XCC93177.1"/>
    </source>
</evidence>
<gene>
    <name evidence="1" type="ORF">PVT71_11910</name>
</gene>
<dbReference type="InterPro" id="IPR021508">
    <property type="entry name" value="Gp17-like"/>
</dbReference>
<sequence>MSYALSGPLQAALYAALRDDAALAALVGEAIYDAPPSGTLPGLYVTLGAERVRDASDGEVAGAWHDLTVAVVTDAAGFASAKAVAAAVSERLHEAELGLSRGRLVSLRFRRAEARRESGGIRRIELTFRARVEDA</sequence>
<accession>A0AAU8AEC7</accession>
<dbReference type="InterPro" id="IPR053745">
    <property type="entry name" value="Viral_Tail_Comp_sf"/>
</dbReference>
<dbReference type="Pfam" id="PF11367">
    <property type="entry name" value="Tail_completion_gp17"/>
    <property type="match status" value="1"/>
</dbReference>
<dbReference type="Gene3D" id="3.30.2000.30">
    <property type="match status" value="1"/>
</dbReference>
<dbReference type="EMBL" id="CP123384">
    <property type="protein sequence ID" value="XCC93177.1"/>
    <property type="molecule type" value="Genomic_DNA"/>
</dbReference>
<name>A0AAU8AEC7_9RHOB</name>
<dbReference type="RefSeq" id="WP_353472002.1">
    <property type="nucleotide sequence ID" value="NZ_CP123384.1"/>
</dbReference>
<proteinExistence type="predicted"/>
<dbReference type="AlphaFoldDB" id="A0AAU8AEC7"/>
<reference evidence="1" key="1">
    <citation type="submission" date="2023-02" db="EMBL/GenBank/DDBJ databases">
        <title>Description and genomic characterization of Salipiger bruguierae sp. nov., isolated from the sediment of mangrove plant Bruguiera sexangula.</title>
        <authorList>
            <person name="Long M."/>
        </authorList>
    </citation>
    <scope>NUCLEOTIDE SEQUENCE</scope>
    <source>
        <strain evidence="1">H15</strain>
    </source>
</reference>